<sequence length="224" mass="25946">MLCDHQLVSDHLLDYIDEKLSPAVRKQVEQALDNCETCQSCYQQAIALHQAAHQWKQEPVPEWHRTEYAVRPRQRQPGWLNWAAMATSTLAILMVIFQVQFSVNDSGFNIAFGNQSNQQVNTLIEEKLNEYKKQQALLIEARFVAQSDKQATANQLLVANLLEKTREERRDDLNFLVTGIQSQRFEDQRKVEKRLASLTDNQIENNQYINQLIQSANFNKGDDQ</sequence>
<evidence type="ECO:0000259" key="2">
    <source>
        <dbReference type="Pfam" id="PF13490"/>
    </source>
</evidence>
<dbReference type="EMBL" id="VIKS01000001">
    <property type="protein sequence ID" value="TQV89773.1"/>
    <property type="molecule type" value="Genomic_DNA"/>
</dbReference>
<organism evidence="3 4">
    <name type="scientific">Aliikangiella coralliicola</name>
    <dbReference type="NCBI Taxonomy" id="2592383"/>
    <lineage>
        <taxon>Bacteria</taxon>
        <taxon>Pseudomonadati</taxon>
        <taxon>Pseudomonadota</taxon>
        <taxon>Gammaproteobacteria</taxon>
        <taxon>Oceanospirillales</taxon>
        <taxon>Pleioneaceae</taxon>
        <taxon>Aliikangiella</taxon>
    </lineage>
</organism>
<dbReference type="Proteomes" id="UP000315439">
    <property type="component" value="Unassembled WGS sequence"/>
</dbReference>
<accession>A0A545UK01</accession>
<evidence type="ECO:0000313" key="4">
    <source>
        <dbReference type="Proteomes" id="UP000315439"/>
    </source>
</evidence>
<gene>
    <name evidence="3" type="ORF">FLL46_02515</name>
</gene>
<keyword evidence="1" id="KW-0472">Membrane</keyword>
<evidence type="ECO:0000256" key="1">
    <source>
        <dbReference type="SAM" id="Phobius"/>
    </source>
</evidence>
<feature type="domain" description="Putative zinc-finger" evidence="2">
    <location>
        <begin position="8"/>
        <end position="39"/>
    </location>
</feature>
<dbReference type="AlphaFoldDB" id="A0A545UK01"/>
<name>A0A545UK01_9GAMM</name>
<comment type="caution">
    <text evidence="3">The sequence shown here is derived from an EMBL/GenBank/DDBJ whole genome shotgun (WGS) entry which is preliminary data.</text>
</comment>
<feature type="transmembrane region" description="Helical" evidence="1">
    <location>
        <begin position="79"/>
        <end position="99"/>
    </location>
</feature>
<evidence type="ECO:0000313" key="3">
    <source>
        <dbReference type="EMBL" id="TQV89773.1"/>
    </source>
</evidence>
<reference evidence="3 4" key="1">
    <citation type="submission" date="2019-07" db="EMBL/GenBank/DDBJ databases">
        <title>Draft genome for Aliikangiella sp. M105.</title>
        <authorList>
            <person name="Wang G."/>
        </authorList>
    </citation>
    <scope>NUCLEOTIDE SEQUENCE [LARGE SCALE GENOMIC DNA]</scope>
    <source>
        <strain evidence="3 4">M105</strain>
    </source>
</reference>
<dbReference type="OrthoDB" id="6194834at2"/>
<keyword evidence="4" id="KW-1185">Reference proteome</keyword>
<dbReference type="Pfam" id="PF13490">
    <property type="entry name" value="zf-HC2"/>
    <property type="match status" value="1"/>
</dbReference>
<keyword evidence="1" id="KW-0812">Transmembrane</keyword>
<dbReference type="InterPro" id="IPR027383">
    <property type="entry name" value="Znf_put"/>
</dbReference>
<proteinExistence type="predicted"/>
<dbReference type="RefSeq" id="WP_142891837.1">
    <property type="nucleotide sequence ID" value="NZ_ML660160.1"/>
</dbReference>
<protein>
    <recommendedName>
        <fullName evidence="2">Putative zinc-finger domain-containing protein</fullName>
    </recommendedName>
</protein>
<keyword evidence="1" id="KW-1133">Transmembrane helix</keyword>